<gene>
    <name evidence="8" type="ORF">R2601_06073</name>
</gene>
<dbReference type="SUPFAM" id="SSF51621">
    <property type="entry name" value="Phosphoenolpyruvate/pyruvate domain"/>
    <property type="match status" value="1"/>
</dbReference>
<dbReference type="GO" id="GO:0000287">
    <property type="term" value="F:magnesium ion binding"/>
    <property type="evidence" value="ECO:0007669"/>
    <property type="project" value="TreeGrafter"/>
</dbReference>
<dbReference type="OrthoDB" id="9800547at2"/>
<dbReference type="InterPro" id="IPR040442">
    <property type="entry name" value="Pyrv_kinase-like_dom_sf"/>
</dbReference>
<comment type="caution">
    <text evidence="8">The sequence shown here is derived from an EMBL/GenBank/DDBJ whole genome shotgun (WGS) entry which is preliminary data.</text>
</comment>
<evidence type="ECO:0000256" key="6">
    <source>
        <dbReference type="PIRSR" id="PIRSR015582-2"/>
    </source>
</evidence>
<dbReference type="eggNOG" id="COG2301">
    <property type="taxonomic scope" value="Bacteria"/>
</dbReference>
<dbReference type="GO" id="GO:0016829">
    <property type="term" value="F:lyase activity"/>
    <property type="evidence" value="ECO:0007669"/>
    <property type="project" value="UniProtKB-KW"/>
</dbReference>
<dbReference type="InterPro" id="IPR015813">
    <property type="entry name" value="Pyrv/PenolPyrv_kinase-like_dom"/>
</dbReference>
<dbReference type="Pfam" id="PF03328">
    <property type="entry name" value="HpcH_HpaI"/>
    <property type="match status" value="1"/>
</dbReference>
<dbReference type="PIRSF" id="PIRSF015582">
    <property type="entry name" value="Cit_lyase_B"/>
    <property type="match status" value="1"/>
</dbReference>
<comment type="similarity">
    <text evidence="2">Belongs to the HpcH/HpaI aldolase family.</text>
</comment>
<evidence type="ECO:0000256" key="4">
    <source>
        <dbReference type="ARBA" id="ARBA00022842"/>
    </source>
</evidence>
<evidence type="ECO:0000259" key="7">
    <source>
        <dbReference type="Pfam" id="PF03328"/>
    </source>
</evidence>
<dbReference type="GO" id="GO:0006107">
    <property type="term" value="P:oxaloacetate metabolic process"/>
    <property type="evidence" value="ECO:0007669"/>
    <property type="project" value="TreeGrafter"/>
</dbReference>
<protein>
    <submittedName>
        <fullName evidence="8">Citrate lyase, beta chain</fullName>
    </submittedName>
</protein>
<evidence type="ECO:0000256" key="5">
    <source>
        <dbReference type="PIRSR" id="PIRSR015582-1"/>
    </source>
</evidence>
<keyword evidence="9" id="KW-1185">Reference proteome</keyword>
<dbReference type="AlphaFoldDB" id="Q0FSI6"/>
<evidence type="ECO:0000256" key="1">
    <source>
        <dbReference type="ARBA" id="ARBA00001946"/>
    </source>
</evidence>
<dbReference type="InterPro" id="IPR011206">
    <property type="entry name" value="Citrate_lyase_beta/mcl1/mcl2"/>
</dbReference>
<evidence type="ECO:0000313" key="8">
    <source>
        <dbReference type="EMBL" id="EAU47267.1"/>
    </source>
</evidence>
<feature type="binding site" evidence="6">
    <location>
        <position position="125"/>
    </location>
    <ligand>
        <name>Mg(2+)</name>
        <dbReference type="ChEBI" id="CHEBI:18420"/>
    </ligand>
</feature>
<reference evidence="8 9" key="1">
    <citation type="journal article" date="2010" name="J. Bacteriol.">
        <title>Genome sequences of Pelagibaca bermudensis HTCC2601T and Maritimibacter alkaliphilus HTCC2654T, the type strains of two marine Roseobacter genera.</title>
        <authorList>
            <person name="Thrash J.C."/>
            <person name="Cho J.C."/>
            <person name="Ferriera S."/>
            <person name="Johnson J."/>
            <person name="Vergin K.L."/>
            <person name="Giovannoni S.J."/>
        </authorList>
    </citation>
    <scope>NUCLEOTIDE SEQUENCE [LARGE SCALE GENOMIC DNA]</scope>
    <source>
        <strain evidence="9">DSM 26914 / JCM 13377 / KCTC 12554 / HTCC2601</strain>
    </source>
</reference>
<dbReference type="InterPro" id="IPR005000">
    <property type="entry name" value="Aldolase/citrate-lyase_domain"/>
</dbReference>
<keyword evidence="8" id="KW-0456">Lyase</keyword>
<dbReference type="Proteomes" id="UP000006230">
    <property type="component" value="Unassembled WGS sequence"/>
</dbReference>
<dbReference type="PANTHER" id="PTHR32308">
    <property type="entry name" value="LYASE BETA SUBUNIT, PUTATIVE (AFU_ORTHOLOGUE AFUA_4G13030)-RELATED"/>
    <property type="match status" value="1"/>
</dbReference>
<evidence type="ECO:0000313" key="9">
    <source>
        <dbReference type="Proteomes" id="UP000006230"/>
    </source>
</evidence>
<dbReference type="Gene3D" id="3.20.20.60">
    <property type="entry name" value="Phosphoenolpyruvate-binding domains"/>
    <property type="match status" value="1"/>
</dbReference>
<proteinExistence type="inferred from homology"/>
<comment type="cofactor">
    <cofactor evidence="1">
        <name>Mg(2+)</name>
        <dbReference type="ChEBI" id="CHEBI:18420"/>
    </cofactor>
</comment>
<dbReference type="PANTHER" id="PTHR32308:SF10">
    <property type="entry name" value="CITRATE LYASE SUBUNIT BETA"/>
    <property type="match status" value="1"/>
</dbReference>
<evidence type="ECO:0000256" key="2">
    <source>
        <dbReference type="ARBA" id="ARBA00005568"/>
    </source>
</evidence>
<name>Q0FSI6_SALBH</name>
<keyword evidence="4 6" id="KW-0460">Magnesium</keyword>
<organism evidence="8 9">
    <name type="scientific">Salipiger bermudensis (strain DSM 26914 / JCM 13377 / KCTC 12554 / HTCC2601)</name>
    <name type="common">Pelagibaca bermudensis</name>
    <dbReference type="NCBI Taxonomy" id="314265"/>
    <lineage>
        <taxon>Bacteria</taxon>
        <taxon>Pseudomonadati</taxon>
        <taxon>Pseudomonadota</taxon>
        <taxon>Alphaproteobacteria</taxon>
        <taxon>Rhodobacterales</taxon>
        <taxon>Roseobacteraceae</taxon>
        <taxon>Salipiger</taxon>
    </lineage>
</organism>
<accession>Q0FSI6</accession>
<dbReference type="STRING" id="314265.R2601_06073"/>
<evidence type="ECO:0000256" key="3">
    <source>
        <dbReference type="ARBA" id="ARBA00022723"/>
    </source>
</evidence>
<feature type="domain" description="HpcH/HpaI aldolase/citrate lyase" evidence="7">
    <location>
        <begin position="2"/>
        <end position="219"/>
    </location>
</feature>
<feature type="binding site" evidence="6">
    <location>
        <position position="152"/>
    </location>
    <ligand>
        <name>Mg(2+)</name>
        <dbReference type="ChEBI" id="CHEBI:18420"/>
    </ligand>
</feature>
<feature type="binding site" evidence="5">
    <location>
        <position position="125"/>
    </location>
    <ligand>
        <name>substrate</name>
    </ligand>
</feature>
<feature type="binding site" evidence="5">
    <location>
        <position position="63"/>
    </location>
    <ligand>
        <name>substrate</name>
    </ligand>
</feature>
<keyword evidence="3 6" id="KW-0479">Metal-binding</keyword>
<dbReference type="HOGENOM" id="CLU_044864_0_0_5"/>
<dbReference type="EMBL" id="AATQ01000008">
    <property type="protein sequence ID" value="EAU47267.1"/>
    <property type="molecule type" value="Genomic_DNA"/>
</dbReference>
<sequence length="287" mass="30812">MRSKLFVPASRPELFEKAARSEADAISFDLEDAVDEARKHEARAVLSAHLEAPRTHDKLVLVRVNALATEHFKQDVEAIVRTGLDVINLPKIESPEEILAALSHIELCEARHGITEPIRILANIETPAGLQNASASAAAHPRVMGLQIGFGDLFAPLGIRQSNSFAIAQTRWSVRIAAAQAGIDAFDGAFVNISAPDDFVADAQAARAMGFTGKSCIHPSQLRLANEVFRPTPDELAHAVDVTRAAADAGARAVGAFVVNGQLVDGPFITRAQRIVEQARRDGLLVD</sequence>